<dbReference type="GO" id="GO:0016020">
    <property type="term" value="C:membrane"/>
    <property type="evidence" value="ECO:0007669"/>
    <property type="project" value="UniProtKB-SubCell"/>
</dbReference>
<keyword evidence="3" id="KW-0813">Transport</keyword>
<dbReference type="PANTHER" id="PTHR48042">
    <property type="entry name" value="ABC TRANSPORTER G FAMILY MEMBER 11"/>
    <property type="match status" value="1"/>
</dbReference>
<protein>
    <recommendedName>
        <fullName evidence="9">ABC-2 type transporter transmembrane domain-containing protein</fullName>
    </recommendedName>
</protein>
<dbReference type="EMBL" id="JAAWWB010000002">
    <property type="protein sequence ID" value="KAG6789442.1"/>
    <property type="molecule type" value="Genomic_DNA"/>
</dbReference>
<dbReference type="Pfam" id="PF01061">
    <property type="entry name" value="ABC2_membrane"/>
    <property type="match status" value="1"/>
</dbReference>
<keyword evidence="6 8" id="KW-0472">Membrane</keyword>
<dbReference type="AlphaFoldDB" id="A0A8X8DEI3"/>
<evidence type="ECO:0000256" key="3">
    <source>
        <dbReference type="ARBA" id="ARBA00022448"/>
    </source>
</evidence>
<keyword evidence="11" id="KW-1185">Reference proteome</keyword>
<name>A0A8X8DEI3_POPTO</name>
<evidence type="ECO:0000313" key="11">
    <source>
        <dbReference type="Proteomes" id="UP000886885"/>
    </source>
</evidence>
<comment type="similarity">
    <text evidence="2">Belongs to the ABC transporter superfamily. ABCG family. Eye pigment precursor importer (TC 3.A.1.204) subfamily.</text>
</comment>
<evidence type="ECO:0000256" key="1">
    <source>
        <dbReference type="ARBA" id="ARBA00004141"/>
    </source>
</evidence>
<feature type="transmembrane region" description="Helical" evidence="8">
    <location>
        <begin position="45"/>
        <end position="64"/>
    </location>
</feature>
<dbReference type="GO" id="GO:0140359">
    <property type="term" value="F:ABC-type transporter activity"/>
    <property type="evidence" value="ECO:0007669"/>
    <property type="project" value="InterPro"/>
</dbReference>
<dbReference type="Proteomes" id="UP000886885">
    <property type="component" value="Chromosome 1D"/>
</dbReference>
<evidence type="ECO:0000256" key="4">
    <source>
        <dbReference type="ARBA" id="ARBA00022692"/>
    </source>
</evidence>
<accession>A0A8X8DEI3</accession>
<dbReference type="InterPro" id="IPR013525">
    <property type="entry name" value="ABC2_TM"/>
</dbReference>
<evidence type="ECO:0000256" key="7">
    <source>
        <dbReference type="SAM" id="MobiDB-lite"/>
    </source>
</evidence>
<gene>
    <name evidence="10" type="ORF">POTOM_005540</name>
</gene>
<dbReference type="PANTHER" id="PTHR48042:SF15">
    <property type="entry name" value="ABC TRANSPORTER G FAMILY MEMBER 13"/>
    <property type="match status" value="1"/>
</dbReference>
<comment type="caution">
    <text evidence="10">The sequence shown here is derived from an EMBL/GenBank/DDBJ whole genome shotgun (WGS) entry which is preliminary data.</text>
</comment>
<feature type="transmembrane region" description="Helical" evidence="8">
    <location>
        <begin position="183"/>
        <end position="207"/>
    </location>
</feature>
<feature type="domain" description="ABC-2 type transporter transmembrane" evidence="9">
    <location>
        <begin position="26"/>
        <end position="235"/>
    </location>
</feature>
<feature type="transmembrane region" description="Helical" evidence="8">
    <location>
        <begin position="71"/>
        <end position="92"/>
    </location>
</feature>
<evidence type="ECO:0000256" key="6">
    <source>
        <dbReference type="ARBA" id="ARBA00023136"/>
    </source>
</evidence>
<feature type="region of interest" description="Disordered" evidence="7">
    <location>
        <begin position="269"/>
        <end position="298"/>
    </location>
</feature>
<dbReference type="OrthoDB" id="66620at2759"/>
<feature type="transmembrane region" description="Helical" evidence="8">
    <location>
        <begin position="112"/>
        <end position="133"/>
    </location>
</feature>
<feature type="compositionally biased region" description="Basic and acidic residues" evidence="7">
    <location>
        <begin position="269"/>
        <end position="289"/>
    </location>
</feature>
<evidence type="ECO:0000259" key="9">
    <source>
        <dbReference type="Pfam" id="PF01061"/>
    </source>
</evidence>
<comment type="subcellular location">
    <subcellularLocation>
        <location evidence="1">Membrane</location>
        <topology evidence="1">Multi-pass membrane protein</topology>
    </subcellularLocation>
</comment>
<proteinExistence type="inferred from homology"/>
<keyword evidence="4 8" id="KW-0812">Transmembrane</keyword>
<evidence type="ECO:0000256" key="2">
    <source>
        <dbReference type="ARBA" id="ARBA00005814"/>
    </source>
</evidence>
<sequence>MSLNASLQKGLVINIRGENQANWWKQLSTLTKRSFINMWRDLGYYWVRIIVYILLSICVGTMFLDVGKGYTAILAHGAFGGFLSGFMTFMSVGGFPSFIEELKVFYKERLNGYYGVAVYTLSNFLSSFPYLTVMSFGTSSITYYMVKFRSEFSNFLYVFMALLSSIATVESCMMTIASLVPDYLMGFVIGSGYIGILMMTSGFFRLLPDIPKVFWRYPISYINFGAWGLQGACKNDMIGLEFDPLVPGGPKLKGEEVLTTVLGARLASSDKIENSQEPSEKAHQNEIKTLETNPENLE</sequence>
<evidence type="ECO:0000256" key="5">
    <source>
        <dbReference type="ARBA" id="ARBA00022989"/>
    </source>
</evidence>
<dbReference type="InterPro" id="IPR052215">
    <property type="entry name" value="Plant_ABCG"/>
</dbReference>
<evidence type="ECO:0000313" key="10">
    <source>
        <dbReference type="EMBL" id="KAG6789442.1"/>
    </source>
</evidence>
<organism evidence="10 11">
    <name type="scientific">Populus tomentosa</name>
    <name type="common">Chinese white poplar</name>
    <dbReference type="NCBI Taxonomy" id="118781"/>
    <lineage>
        <taxon>Eukaryota</taxon>
        <taxon>Viridiplantae</taxon>
        <taxon>Streptophyta</taxon>
        <taxon>Embryophyta</taxon>
        <taxon>Tracheophyta</taxon>
        <taxon>Spermatophyta</taxon>
        <taxon>Magnoliopsida</taxon>
        <taxon>eudicotyledons</taxon>
        <taxon>Gunneridae</taxon>
        <taxon>Pentapetalae</taxon>
        <taxon>rosids</taxon>
        <taxon>fabids</taxon>
        <taxon>Malpighiales</taxon>
        <taxon>Salicaceae</taxon>
        <taxon>Saliceae</taxon>
        <taxon>Populus</taxon>
    </lineage>
</organism>
<evidence type="ECO:0000256" key="8">
    <source>
        <dbReference type="SAM" id="Phobius"/>
    </source>
</evidence>
<feature type="transmembrane region" description="Helical" evidence="8">
    <location>
        <begin position="154"/>
        <end position="177"/>
    </location>
</feature>
<reference evidence="10" key="1">
    <citation type="journal article" date="2020" name="bioRxiv">
        <title>Hybrid origin of Populus tomentosa Carr. identified through genome sequencing and phylogenomic analysis.</title>
        <authorList>
            <person name="An X."/>
            <person name="Gao K."/>
            <person name="Chen Z."/>
            <person name="Li J."/>
            <person name="Yang X."/>
            <person name="Yang X."/>
            <person name="Zhou J."/>
            <person name="Guo T."/>
            <person name="Zhao T."/>
            <person name="Huang S."/>
            <person name="Miao D."/>
            <person name="Khan W.U."/>
            <person name="Rao P."/>
            <person name="Ye M."/>
            <person name="Lei B."/>
            <person name="Liao W."/>
            <person name="Wang J."/>
            <person name="Ji L."/>
            <person name="Li Y."/>
            <person name="Guo B."/>
            <person name="Mustafa N.S."/>
            <person name="Li S."/>
            <person name="Yun Q."/>
            <person name="Keller S.R."/>
            <person name="Mao J."/>
            <person name="Zhang R."/>
            <person name="Strauss S.H."/>
        </authorList>
    </citation>
    <scope>NUCLEOTIDE SEQUENCE</scope>
    <source>
        <strain evidence="10">GM15</strain>
        <tissue evidence="10">Leaf</tissue>
    </source>
</reference>
<keyword evidence="5 8" id="KW-1133">Transmembrane helix</keyword>